<evidence type="ECO:0000313" key="1">
    <source>
        <dbReference type="EMBL" id="KKK84801.1"/>
    </source>
</evidence>
<dbReference type="EMBL" id="LAZR01051605">
    <property type="protein sequence ID" value="KKK84801.1"/>
    <property type="molecule type" value="Genomic_DNA"/>
</dbReference>
<proteinExistence type="predicted"/>
<organism evidence="1">
    <name type="scientific">marine sediment metagenome</name>
    <dbReference type="NCBI Taxonomy" id="412755"/>
    <lineage>
        <taxon>unclassified sequences</taxon>
        <taxon>metagenomes</taxon>
        <taxon>ecological metagenomes</taxon>
    </lineage>
</organism>
<comment type="caution">
    <text evidence="1">The sequence shown here is derived from an EMBL/GenBank/DDBJ whole genome shotgun (WGS) entry which is preliminary data.</text>
</comment>
<dbReference type="Gene3D" id="3.90.1690.10">
    <property type="entry name" value="phage-related protein like domain"/>
    <property type="match status" value="1"/>
</dbReference>
<dbReference type="InterPro" id="IPR053738">
    <property type="entry name" value="Lambda_capsid_assembly"/>
</dbReference>
<protein>
    <recommendedName>
        <fullName evidence="2">Bacteriophage Mu GpT domain-containing protein</fullName>
    </recommendedName>
</protein>
<sequence>RISNDNYFCDLYHLGFPIADEDRTNSDPAVNLETAAAEWLADQFLLNQEIQWAADFFITGVWGTSNTPGVNWDDLANSDPILDVDTGRQTIRRNTGVFPNTMVVGQKVWDEGLKEHPLLLDKYKHTSPGVLTTDLVARALGMDRLLVGSASQNTAKESATFVGANIFGNNALYLFIPPSPGLLTASAGYTFVWDIDGGGLSTQVSRIREDSRDRDLLKAKHAWDQKVVASELGYIDLALVS</sequence>
<feature type="non-terminal residue" evidence="1">
    <location>
        <position position="1"/>
    </location>
</feature>
<name>A0A0F9BK63_9ZZZZ</name>
<reference evidence="1" key="1">
    <citation type="journal article" date="2015" name="Nature">
        <title>Complex archaea that bridge the gap between prokaryotes and eukaryotes.</title>
        <authorList>
            <person name="Spang A."/>
            <person name="Saw J.H."/>
            <person name="Jorgensen S.L."/>
            <person name="Zaremba-Niedzwiedzka K."/>
            <person name="Martijn J."/>
            <person name="Lind A.E."/>
            <person name="van Eijk R."/>
            <person name="Schleper C."/>
            <person name="Guy L."/>
            <person name="Ettema T.J."/>
        </authorList>
    </citation>
    <scope>NUCLEOTIDE SEQUENCE</scope>
</reference>
<dbReference type="AlphaFoldDB" id="A0A0F9BK63"/>
<evidence type="ECO:0008006" key="2">
    <source>
        <dbReference type="Google" id="ProtNLM"/>
    </source>
</evidence>
<accession>A0A0F9BK63</accession>
<gene>
    <name evidence="1" type="ORF">LCGC14_2779690</name>
</gene>